<dbReference type="Proteomes" id="UP001183388">
    <property type="component" value="Unassembled WGS sequence"/>
</dbReference>
<dbReference type="InterPro" id="IPR000073">
    <property type="entry name" value="AB_hydrolase_1"/>
</dbReference>
<dbReference type="RefSeq" id="WP_311630489.1">
    <property type="nucleotide sequence ID" value="NZ_JAVREN010000012.1"/>
</dbReference>
<evidence type="ECO:0000313" key="3">
    <source>
        <dbReference type="EMBL" id="MDT0307541.1"/>
    </source>
</evidence>
<reference evidence="4" key="1">
    <citation type="submission" date="2023-07" db="EMBL/GenBank/DDBJ databases">
        <title>30 novel species of actinomycetes from the DSMZ collection.</title>
        <authorList>
            <person name="Nouioui I."/>
        </authorList>
    </citation>
    <scope>NUCLEOTIDE SEQUENCE [LARGE SCALE GENOMIC DNA]</scope>
    <source>
        <strain evidence="4">DSM 44917</strain>
    </source>
</reference>
<dbReference type="PRINTS" id="PR00111">
    <property type="entry name" value="ABHYDROLASE"/>
</dbReference>
<dbReference type="Gene3D" id="3.40.50.1820">
    <property type="entry name" value="alpha/beta hydrolase"/>
    <property type="match status" value="1"/>
</dbReference>
<sequence length="281" mass="31055">MTTIDRDGLVFDVFENGPADGEPVVLLHGFPQHADSWDALTPLLTAQGYRVLAMNQRGYSPGARPRGRRAYRIEELVADVLALIDARGGGGPVHVVGHDWGAAVAWALTAAHPERVASLTALSVPHPAAFLTAMLTSVQALKSWYMFAFQLPWLPERLLLINPVRSLIRTGLSPERARREAAWFPDAKSLRPALHWYRAMPLVNPRAARTPVRRPTLFVWSDGDVAISRQAAQRCARHVQGPYTFVTLPGVSHWIPDQAPTELATLLLPHLRRWPTTSTAS</sequence>
<feature type="domain" description="AB hydrolase-1" evidence="2">
    <location>
        <begin position="23"/>
        <end position="145"/>
    </location>
</feature>
<name>A0ABU2L7V2_9ACTN</name>
<evidence type="ECO:0000259" key="2">
    <source>
        <dbReference type="Pfam" id="PF00561"/>
    </source>
</evidence>
<dbReference type="SUPFAM" id="SSF53474">
    <property type="entry name" value="alpha/beta-Hydrolases"/>
    <property type="match status" value="1"/>
</dbReference>
<keyword evidence="1 3" id="KW-0378">Hydrolase</keyword>
<dbReference type="PANTHER" id="PTHR43329">
    <property type="entry name" value="EPOXIDE HYDROLASE"/>
    <property type="match status" value="1"/>
</dbReference>
<dbReference type="InterPro" id="IPR000639">
    <property type="entry name" value="Epox_hydrolase-like"/>
</dbReference>
<proteinExistence type="predicted"/>
<organism evidence="3 4">
    <name type="scientific">Streptomyces boetiae</name>
    <dbReference type="NCBI Taxonomy" id="3075541"/>
    <lineage>
        <taxon>Bacteria</taxon>
        <taxon>Bacillati</taxon>
        <taxon>Actinomycetota</taxon>
        <taxon>Actinomycetes</taxon>
        <taxon>Kitasatosporales</taxon>
        <taxon>Streptomycetaceae</taxon>
        <taxon>Streptomyces</taxon>
    </lineage>
</organism>
<dbReference type="Pfam" id="PF00561">
    <property type="entry name" value="Abhydrolase_1"/>
    <property type="match status" value="1"/>
</dbReference>
<evidence type="ECO:0000256" key="1">
    <source>
        <dbReference type="ARBA" id="ARBA00022801"/>
    </source>
</evidence>
<dbReference type="EMBL" id="JAVREN010000012">
    <property type="protein sequence ID" value="MDT0307541.1"/>
    <property type="molecule type" value="Genomic_DNA"/>
</dbReference>
<dbReference type="GO" id="GO:0016787">
    <property type="term" value="F:hydrolase activity"/>
    <property type="evidence" value="ECO:0007669"/>
    <property type="project" value="UniProtKB-KW"/>
</dbReference>
<dbReference type="InterPro" id="IPR029058">
    <property type="entry name" value="AB_hydrolase_fold"/>
</dbReference>
<evidence type="ECO:0000313" key="4">
    <source>
        <dbReference type="Proteomes" id="UP001183388"/>
    </source>
</evidence>
<comment type="caution">
    <text evidence="3">The sequence shown here is derived from an EMBL/GenBank/DDBJ whole genome shotgun (WGS) entry which is preliminary data.</text>
</comment>
<accession>A0ABU2L7V2</accession>
<protein>
    <submittedName>
        <fullName evidence="3">Alpha/beta fold hydrolase</fullName>
    </submittedName>
</protein>
<keyword evidence="4" id="KW-1185">Reference proteome</keyword>
<gene>
    <name evidence="3" type="ORF">RM780_11275</name>
</gene>
<dbReference type="PRINTS" id="PR00412">
    <property type="entry name" value="EPOXHYDRLASE"/>
</dbReference>